<evidence type="ECO:0000256" key="3">
    <source>
        <dbReference type="ARBA" id="ARBA00022692"/>
    </source>
</evidence>
<evidence type="ECO:0000313" key="9">
    <source>
        <dbReference type="EMBL" id="VAV90501.1"/>
    </source>
</evidence>
<evidence type="ECO:0000256" key="5">
    <source>
        <dbReference type="ARBA" id="ARBA00023136"/>
    </source>
</evidence>
<dbReference type="InterPro" id="IPR037066">
    <property type="entry name" value="Plug_dom_sf"/>
</dbReference>
<dbReference type="SUPFAM" id="SSF56935">
    <property type="entry name" value="Porins"/>
    <property type="match status" value="1"/>
</dbReference>
<dbReference type="GO" id="GO:0033214">
    <property type="term" value="P:siderophore-iron import into cell"/>
    <property type="evidence" value="ECO:0007669"/>
    <property type="project" value="TreeGrafter"/>
</dbReference>
<evidence type="ECO:0000256" key="4">
    <source>
        <dbReference type="ARBA" id="ARBA00023077"/>
    </source>
</evidence>
<dbReference type="Pfam" id="PF00593">
    <property type="entry name" value="TonB_dep_Rec_b-barrel"/>
    <property type="match status" value="1"/>
</dbReference>
<dbReference type="GO" id="GO:0009279">
    <property type="term" value="C:cell outer membrane"/>
    <property type="evidence" value="ECO:0007669"/>
    <property type="project" value="UniProtKB-SubCell"/>
</dbReference>
<dbReference type="Gene3D" id="2.170.130.10">
    <property type="entry name" value="TonB-dependent receptor, plug domain"/>
    <property type="match status" value="1"/>
</dbReference>
<keyword evidence="3" id="KW-0812">Transmembrane</keyword>
<dbReference type="InterPro" id="IPR000531">
    <property type="entry name" value="Beta-barrel_TonB"/>
</dbReference>
<reference evidence="9" key="1">
    <citation type="submission" date="2018-06" db="EMBL/GenBank/DDBJ databases">
        <authorList>
            <person name="Zhirakovskaya E."/>
        </authorList>
    </citation>
    <scope>NUCLEOTIDE SEQUENCE</scope>
</reference>
<keyword evidence="5" id="KW-0472">Membrane</keyword>
<dbReference type="PROSITE" id="PS52016">
    <property type="entry name" value="TONB_DEPENDENT_REC_3"/>
    <property type="match status" value="1"/>
</dbReference>
<name>A0A3B0REX0_9ZZZZ</name>
<dbReference type="InterPro" id="IPR039426">
    <property type="entry name" value="TonB-dep_rcpt-like"/>
</dbReference>
<dbReference type="PANTHER" id="PTHR30442:SF0">
    <property type="entry name" value="FE(3+) DICITRATE TRANSPORT PROTEIN FECA"/>
    <property type="match status" value="1"/>
</dbReference>
<dbReference type="InterPro" id="IPR012910">
    <property type="entry name" value="Plug_dom"/>
</dbReference>
<gene>
    <name evidence="9" type="ORF">MNBD_ALPHA01-1268</name>
</gene>
<keyword evidence="4" id="KW-0798">TonB box</keyword>
<evidence type="ECO:0000259" key="7">
    <source>
        <dbReference type="Pfam" id="PF00593"/>
    </source>
</evidence>
<feature type="domain" description="TonB-dependent receptor-like beta-barrel" evidence="7">
    <location>
        <begin position="261"/>
        <end position="724"/>
    </location>
</feature>
<dbReference type="EMBL" id="UOEJ01000010">
    <property type="protein sequence ID" value="VAV90501.1"/>
    <property type="molecule type" value="Genomic_DNA"/>
</dbReference>
<comment type="subcellular location">
    <subcellularLocation>
        <location evidence="1">Cell outer membrane</location>
        <topology evidence="1">Multi-pass membrane protein</topology>
    </subcellularLocation>
</comment>
<dbReference type="Gene3D" id="2.40.170.20">
    <property type="entry name" value="TonB-dependent receptor, beta-barrel domain"/>
    <property type="match status" value="1"/>
</dbReference>
<dbReference type="Pfam" id="PF07715">
    <property type="entry name" value="Plug"/>
    <property type="match status" value="1"/>
</dbReference>
<proteinExistence type="predicted"/>
<organism evidence="9">
    <name type="scientific">hydrothermal vent metagenome</name>
    <dbReference type="NCBI Taxonomy" id="652676"/>
    <lineage>
        <taxon>unclassified sequences</taxon>
        <taxon>metagenomes</taxon>
        <taxon>ecological metagenomes</taxon>
    </lineage>
</organism>
<evidence type="ECO:0000256" key="2">
    <source>
        <dbReference type="ARBA" id="ARBA00022448"/>
    </source>
</evidence>
<evidence type="ECO:0000259" key="8">
    <source>
        <dbReference type="Pfam" id="PF07715"/>
    </source>
</evidence>
<feature type="domain" description="TonB-dependent receptor plug" evidence="8">
    <location>
        <begin position="52"/>
        <end position="161"/>
    </location>
</feature>
<keyword evidence="6" id="KW-0998">Cell outer membrane</keyword>
<keyword evidence="9" id="KW-0675">Receptor</keyword>
<dbReference type="InterPro" id="IPR036942">
    <property type="entry name" value="Beta-barrel_TonB_sf"/>
</dbReference>
<dbReference type="AlphaFoldDB" id="A0A3B0REX0"/>
<evidence type="ECO:0000256" key="6">
    <source>
        <dbReference type="ARBA" id="ARBA00023237"/>
    </source>
</evidence>
<dbReference type="PANTHER" id="PTHR30442">
    <property type="entry name" value="IRON III DICITRATE TRANSPORT PROTEIN FECA"/>
    <property type="match status" value="1"/>
</dbReference>
<evidence type="ECO:0000256" key="1">
    <source>
        <dbReference type="ARBA" id="ARBA00004571"/>
    </source>
</evidence>
<sequence length="754" mass="82375">MNKNNGLNHSVMITSLLVAGMSSAIADEKPHSEDHAGILESIMVIGSAENIEKMPGSAQFIGKEEIRQQSYDDVNRILRKVPGVYIREEDGFGLFPSVSMRGVDTSRSAKVTVMEDGVLMAPAPYSAPSAYYSPTMGRMSGLEVLKGSSQIKYGPHITGGVINYLSTPIPLEETYYLKSLIGSFGELRTHAYVGNTIDTAAGRFGFLIEGYGRKSDGFKRIDESADFRDGDDTGFGKFEPMVQLSWEPDSEIYQRLEFKYGRTDLDANETYLGLSEADFSTSPLRRYGASRFDNITTEQNRSHLRYLISPTENLDITTTLYFNSFKRNWYKLKDIRNVNGNKISLSSALAGLQNGEGLDCLKGDLACTLRVRANNREYKAKGVETVAQYHFGSAGVDHEITAGVRLHRDQVRRFQWDDDYIQAANGTISDRIAGIPGGAGDRLQKTGAVALFIQDTIESGAWTFTPGIRYEFLDQRYESPKGSLKGTNRMTLFAGGLGLSYGFNDALTAFGGIHRGFSPPSPKGAISGLTAEISTSLEAGLRYSSPDKSLSAETALFYTAFRDLIVIDNIGGAGTGDDENFGEAVAYGLEFSLQFDAGAANDWSLGNPWFINLTYTNAQQKNDALSTDAQSIFSFGRKGNRLPYIPSLQVAVGTGIESESWGAFISGNYVGASFSSASNVTGQLNGNGVPDARFGRIDSYFVADFSLYYRLGETVKLFGGVQNLLDGKYSVSRQPHGPRPGMPRFFYTGIEIAL</sequence>
<keyword evidence="2" id="KW-0813">Transport</keyword>
<accession>A0A3B0REX0</accession>
<protein>
    <submittedName>
        <fullName evidence="9">TonB-dependent receptor</fullName>
    </submittedName>
</protein>